<evidence type="ECO:0000313" key="2">
    <source>
        <dbReference type="Proteomes" id="UP000033121"/>
    </source>
</evidence>
<dbReference type="Proteomes" id="UP000033121">
    <property type="component" value="Unassembled WGS sequence"/>
</dbReference>
<proteinExistence type="predicted"/>
<organism evidence="1 2">
    <name type="scientific">Flavihumibacter petaseus NBRC 106054</name>
    <dbReference type="NCBI Taxonomy" id="1220578"/>
    <lineage>
        <taxon>Bacteria</taxon>
        <taxon>Pseudomonadati</taxon>
        <taxon>Bacteroidota</taxon>
        <taxon>Chitinophagia</taxon>
        <taxon>Chitinophagales</taxon>
        <taxon>Chitinophagaceae</taxon>
        <taxon>Flavihumibacter</taxon>
    </lineage>
</organism>
<dbReference type="EMBL" id="BBWV01000001">
    <property type="protein sequence ID" value="GAO42177.1"/>
    <property type="molecule type" value="Genomic_DNA"/>
</dbReference>
<sequence>MKTLEEGIDFYFNERGLMVLTAKYHLERGACCGNGCLHCPYDYIQVAEPRRSVLLDQRLRHANQKDDTGEAGR</sequence>
<dbReference type="RefSeq" id="WP_072053957.1">
    <property type="nucleotide sequence ID" value="NZ_BBWV01000001.1"/>
</dbReference>
<comment type="caution">
    <text evidence="1">The sequence shown here is derived from an EMBL/GenBank/DDBJ whole genome shotgun (WGS) entry which is preliminary data.</text>
</comment>
<dbReference type="AlphaFoldDB" id="A0A0E9MWQ2"/>
<name>A0A0E9MWQ2_9BACT</name>
<keyword evidence="2" id="KW-1185">Reference proteome</keyword>
<evidence type="ECO:0000313" key="1">
    <source>
        <dbReference type="EMBL" id="GAO42177.1"/>
    </source>
</evidence>
<dbReference type="Pfam" id="PF17653">
    <property type="entry name" value="DUF5522"/>
    <property type="match status" value="1"/>
</dbReference>
<gene>
    <name evidence="1" type="ORF">FPE01S_01_11900</name>
</gene>
<protein>
    <submittedName>
        <fullName evidence="1">Uncharacterized protein</fullName>
    </submittedName>
</protein>
<dbReference type="InterPro" id="IPR040807">
    <property type="entry name" value="DUF5522"/>
</dbReference>
<accession>A0A0E9MWQ2</accession>
<reference evidence="1 2" key="1">
    <citation type="submission" date="2015-04" db="EMBL/GenBank/DDBJ databases">
        <title>Whole genome shotgun sequence of Flavihumibacter petaseus NBRC 106054.</title>
        <authorList>
            <person name="Miyazawa S."/>
            <person name="Hosoyama A."/>
            <person name="Hashimoto M."/>
            <person name="Noguchi M."/>
            <person name="Tsuchikane K."/>
            <person name="Ohji S."/>
            <person name="Yamazoe A."/>
            <person name="Ichikawa N."/>
            <person name="Kimura A."/>
            <person name="Fujita N."/>
        </authorList>
    </citation>
    <scope>NUCLEOTIDE SEQUENCE [LARGE SCALE GENOMIC DNA]</scope>
    <source>
        <strain evidence="1 2">NBRC 106054</strain>
    </source>
</reference>
<dbReference type="OrthoDB" id="9800168at2"/>
<dbReference type="STRING" id="1220578.FPE01S_01_11900"/>